<feature type="compositionally biased region" description="Polar residues" evidence="1">
    <location>
        <begin position="74"/>
        <end position="86"/>
    </location>
</feature>
<evidence type="ECO:0000313" key="3">
    <source>
        <dbReference type="Proteomes" id="UP001295444"/>
    </source>
</evidence>
<organism evidence="2 3">
    <name type="scientific">Pelobates cultripes</name>
    <name type="common">Western spadefoot toad</name>
    <dbReference type="NCBI Taxonomy" id="61616"/>
    <lineage>
        <taxon>Eukaryota</taxon>
        <taxon>Metazoa</taxon>
        <taxon>Chordata</taxon>
        <taxon>Craniata</taxon>
        <taxon>Vertebrata</taxon>
        <taxon>Euteleostomi</taxon>
        <taxon>Amphibia</taxon>
        <taxon>Batrachia</taxon>
        <taxon>Anura</taxon>
        <taxon>Pelobatoidea</taxon>
        <taxon>Pelobatidae</taxon>
        <taxon>Pelobates</taxon>
    </lineage>
</organism>
<proteinExistence type="predicted"/>
<sequence>MADTPAPLKRDPVPRQADLIDPLSHIEERLEAAFNRFWATLMDRMKRAPPAKLPRGHPGNTPNELNMNAERIDTQTPAPKQQSPLQTPGWVELGLRDPPSS</sequence>
<evidence type="ECO:0000313" key="2">
    <source>
        <dbReference type="EMBL" id="CAH2218619.1"/>
    </source>
</evidence>
<name>A0AAD1QX35_PELCU</name>
<dbReference type="Proteomes" id="UP001295444">
    <property type="component" value="Chromosome 01"/>
</dbReference>
<evidence type="ECO:0000256" key="1">
    <source>
        <dbReference type="SAM" id="MobiDB-lite"/>
    </source>
</evidence>
<protein>
    <submittedName>
        <fullName evidence="2">Uncharacterized protein</fullName>
    </submittedName>
</protein>
<gene>
    <name evidence="2" type="ORF">PECUL_23A025079</name>
</gene>
<dbReference type="EMBL" id="OW240912">
    <property type="protein sequence ID" value="CAH2218619.1"/>
    <property type="molecule type" value="Genomic_DNA"/>
</dbReference>
<dbReference type="AlphaFoldDB" id="A0AAD1QX35"/>
<accession>A0AAD1QX35</accession>
<reference evidence="2" key="1">
    <citation type="submission" date="2022-03" db="EMBL/GenBank/DDBJ databases">
        <authorList>
            <person name="Alioto T."/>
            <person name="Alioto T."/>
            <person name="Gomez Garrido J."/>
        </authorList>
    </citation>
    <scope>NUCLEOTIDE SEQUENCE</scope>
</reference>
<feature type="region of interest" description="Disordered" evidence="1">
    <location>
        <begin position="48"/>
        <end position="101"/>
    </location>
</feature>
<keyword evidence="3" id="KW-1185">Reference proteome</keyword>